<evidence type="ECO:0000256" key="8">
    <source>
        <dbReference type="ARBA" id="ARBA00022980"/>
    </source>
</evidence>
<proteinExistence type="inferred from homology"/>
<dbReference type="EMBL" id="MG797568">
    <property type="protein sequence ID" value="AXS67601.1"/>
    <property type="molecule type" value="Genomic_DNA"/>
</dbReference>
<dbReference type="HAMAP" id="MF_01331_B">
    <property type="entry name" value="Ribosomal_uL22_B"/>
    <property type="match status" value="1"/>
</dbReference>
<dbReference type="InterPro" id="IPR001063">
    <property type="entry name" value="Ribosomal_uL22"/>
</dbReference>
<evidence type="ECO:0000256" key="2">
    <source>
        <dbReference type="ARBA" id="ARBA00003611"/>
    </source>
</evidence>
<name>A0A346RNF4_9ROSI</name>
<sequence>MIKKRKRNPYTEVCALSKHIRMSTNKARRVIDQIRGRSYEETLMVLELMPYRACYPLFKLVYSSAANAIHNMGLNEASFIIRKVEVNENEGTTVKKLKPRARGRSYPIKRPTCHITIVLKDISVNKEYYKRSKYAILCLKNPGWLKKNKYTDMTRYNIYSIGGLWGKK</sequence>
<comment type="function">
    <text evidence="2">This protein binds specifically to 23S rRNA.</text>
</comment>
<keyword evidence="6" id="KW-0699">rRNA-binding</keyword>
<dbReference type="InterPro" id="IPR005727">
    <property type="entry name" value="Ribosomal_uL22_bac/chlpt-type"/>
</dbReference>
<organism evidence="13">
    <name type="scientific">Rhoiptelea chiliantha</name>
    <dbReference type="NCBI Taxonomy" id="60426"/>
    <lineage>
        <taxon>Eukaryota</taxon>
        <taxon>Viridiplantae</taxon>
        <taxon>Streptophyta</taxon>
        <taxon>Embryophyta</taxon>
        <taxon>Tracheophyta</taxon>
        <taxon>Spermatophyta</taxon>
        <taxon>Magnoliopsida</taxon>
        <taxon>eudicotyledons</taxon>
        <taxon>Gunneridae</taxon>
        <taxon>Pentapetalae</taxon>
        <taxon>rosids</taxon>
        <taxon>fabids</taxon>
        <taxon>Fagales</taxon>
        <taxon>Juglandaceae</taxon>
        <taxon>Rhoiptelea</taxon>
    </lineage>
</organism>
<evidence type="ECO:0000313" key="14">
    <source>
        <dbReference type="EMBL" id="QOS47510.1"/>
    </source>
</evidence>
<accession>A0A346RNF4</accession>
<dbReference type="GeneID" id="63369479"/>
<evidence type="ECO:0000256" key="3">
    <source>
        <dbReference type="ARBA" id="ARBA00004474"/>
    </source>
</evidence>
<keyword evidence="14" id="KW-0150">Chloroplast</keyword>
<reference evidence="13" key="1">
    <citation type="journal article" date="2018" name="Conserv Genet Resour">
        <title>Complete chloroplast genome of the threatened Rhoiptelea chiliantha (Juglandaceae s.l.).</title>
        <authorList>
            <person name="Geng Y.-F."/>
            <person name="Hu G.-X."/>
            <person name="Wang S."/>
            <person name="Xu J.-C."/>
        </authorList>
    </citation>
    <scope>NUCLEOTIDE SEQUENCE</scope>
</reference>
<dbReference type="Gene3D" id="3.90.470.10">
    <property type="entry name" value="Ribosomal protein L22/L17"/>
    <property type="match status" value="1"/>
</dbReference>
<evidence type="ECO:0000256" key="11">
    <source>
        <dbReference type="ARBA" id="ARBA00035416"/>
    </source>
</evidence>
<dbReference type="CDD" id="cd00336">
    <property type="entry name" value="Ribosomal_L22"/>
    <property type="match status" value="1"/>
</dbReference>
<evidence type="ECO:0000256" key="5">
    <source>
        <dbReference type="ARBA" id="ARBA00022640"/>
    </source>
</evidence>
<dbReference type="InterPro" id="IPR036394">
    <property type="entry name" value="Ribosomal_uL22_sf"/>
</dbReference>
<evidence type="ECO:0000256" key="10">
    <source>
        <dbReference type="ARBA" id="ARBA00035285"/>
    </source>
</evidence>
<protein>
    <recommendedName>
        <fullName evidence="10">Large ribosomal subunit protein uL22c</fullName>
    </recommendedName>
    <alternativeName>
        <fullName evidence="11">50S ribosomal protein L22, chloroplastic</fullName>
    </alternativeName>
</protein>
<dbReference type="GO" id="GO:0015934">
    <property type="term" value="C:large ribosomal subunit"/>
    <property type="evidence" value="ECO:0007669"/>
    <property type="project" value="InterPro"/>
</dbReference>
<dbReference type="PANTHER" id="PTHR13501">
    <property type="entry name" value="CHLOROPLAST 50S RIBOSOMAL PROTEIN L22-RELATED"/>
    <property type="match status" value="1"/>
</dbReference>
<dbReference type="GO" id="GO:0009536">
    <property type="term" value="C:plastid"/>
    <property type="evidence" value="ECO:0007669"/>
    <property type="project" value="UniProtKB-SubCell"/>
</dbReference>
<evidence type="ECO:0000256" key="9">
    <source>
        <dbReference type="ARBA" id="ARBA00023274"/>
    </source>
</evidence>
<comment type="function">
    <text evidence="1">The globular domain of the protein is located near the polypeptide exit tunnel on the outside of the subunit, while an extended beta-hairpin is found that lines the wall of the exit tunnel in the center of the 70S ribosome.</text>
</comment>
<keyword evidence="8 12" id="KW-0689">Ribosomal protein</keyword>
<evidence type="ECO:0000256" key="1">
    <source>
        <dbReference type="ARBA" id="ARBA00003478"/>
    </source>
</evidence>
<evidence type="ECO:0000256" key="6">
    <source>
        <dbReference type="ARBA" id="ARBA00022730"/>
    </source>
</evidence>
<reference evidence="14" key="2">
    <citation type="journal article" date="2020" name="Mitochondrial DNA Part B Resour">
        <title>The complete plastome and phylogenetic analysis of Rhoiptelea chiliantha (Juglandaceae).</title>
        <authorList>
            <person name="Jin L."/>
            <person name="Zhou G."/>
            <person name="He M."/>
            <person name="Yang Z."/>
            <person name="Yan H."/>
        </authorList>
    </citation>
    <scope>NUCLEOTIDE SEQUENCE</scope>
</reference>
<geneLocation type="plastid" evidence="13"/>
<keyword evidence="9 12" id="KW-0687">Ribonucleoprotein</keyword>
<dbReference type="AlphaFoldDB" id="A0A346RNF4"/>
<dbReference type="FunFam" id="3.90.470.10:FF:000006">
    <property type="entry name" value="50S ribosomal protein L22, chloroplastic"/>
    <property type="match status" value="1"/>
</dbReference>
<evidence type="ECO:0000313" key="13">
    <source>
        <dbReference type="EMBL" id="AXS67601.1"/>
    </source>
</evidence>
<keyword evidence="7" id="KW-0694">RNA-binding</keyword>
<dbReference type="EMBL" id="MT701585">
    <property type="protein sequence ID" value="QOS47510.1"/>
    <property type="molecule type" value="Genomic_DNA"/>
</dbReference>
<comment type="similarity">
    <text evidence="4 12">Belongs to the universal ribosomal protein uL22 family.</text>
</comment>
<dbReference type="GO" id="GO:0003735">
    <property type="term" value="F:structural constituent of ribosome"/>
    <property type="evidence" value="ECO:0007669"/>
    <property type="project" value="InterPro"/>
</dbReference>
<dbReference type="InterPro" id="IPR018260">
    <property type="entry name" value="Ribosomal_uL22_CS"/>
</dbReference>
<evidence type="ECO:0000256" key="12">
    <source>
        <dbReference type="RuleBase" id="RU004005"/>
    </source>
</evidence>
<dbReference type="SUPFAM" id="SSF54843">
    <property type="entry name" value="Ribosomal protein L22"/>
    <property type="match status" value="1"/>
</dbReference>
<evidence type="ECO:0000256" key="4">
    <source>
        <dbReference type="ARBA" id="ARBA00009451"/>
    </source>
</evidence>
<evidence type="ECO:0000256" key="7">
    <source>
        <dbReference type="ARBA" id="ARBA00022884"/>
    </source>
</evidence>
<dbReference type="InterPro" id="IPR047867">
    <property type="entry name" value="Ribosomal_uL22_bac/org-type"/>
</dbReference>
<dbReference type="Pfam" id="PF00237">
    <property type="entry name" value="Ribosomal_L22"/>
    <property type="match status" value="1"/>
</dbReference>
<gene>
    <name evidence="13" type="primary">rpl22</name>
</gene>
<dbReference type="RefSeq" id="YP_010027421.1">
    <property type="nucleotide sequence ID" value="NC_053773.1"/>
</dbReference>
<keyword evidence="5 13" id="KW-0934">Plastid</keyword>
<dbReference type="PANTHER" id="PTHR13501:SF10">
    <property type="entry name" value="LARGE RIBOSOMAL SUBUNIT PROTEIN UL22M"/>
    <property type="match status" value="1"/>
</dbReference>
<dbReference type="PROSITE" id="PS00464">
    <property type="entry name" value="RIBOSOMAL_L22"/>
    <property type="match status" value="1"/>
</dbReference>
<dbReference type="GO" id="GO:0019843">
    <property type="term" value="F:rRNA binding"/>
    <property type="evidence" value="ECO:0007669"/>
    <property type="project" value="UniProtKB-KW"/>
</dbReference>
<dbReference type="NCBIfam" id="TIGR01044">
    <property type="entry name" value="rplV_bact"/>
    <property type="match status" value="1"/>
</dbReference>
<dbReference type="GO" id="GO:0006412">
    <property type="term" value="P:translation"/>
    <property type="evidence" value="ECO:0007669"/>
    <property type="project" value="InterPro"/>
</dbReference>
<comment type="subcellular location">
    <subcellularLocation>
        <location evidence="3">Plastid</location>
    </subcellularLocation>
</comment>